<dbReference type="Pfam" id="PF02518">
    <property type="entry name" value="HATPase_c"/>
    <property type="match status" value="1"/>
</dbReference>
<evidence type="ECO:0000256" key="1">
    <source>
        <dbReference type="ARBA" id="ARBA00000085"/>
    </source>
</evidence>
<accession>A0ABM7ZJ34</accession>
<evidence type="ECO:0000259" key="6">
    <source>
        <dbReference type="PROSITE" id="PS50109"/>
    </source>
</evidence>
<dbReference type="EC" id="2.7.13.3" evidence="2"/>
<dbReference type="CDD" id="cd00075">
    <property type="entry name" value="HATPase"/>
    <property type="match status" value="1"/>
</dbReference>
<feature type="domain" description="Histidine kinase" evidence="6">
    <location>
        <begin position="480"/>
        <end position="700"/>
    </location>
</feature>
<protein>
    <recommendedName>
        <fullName evidence="2">histidine kinase</fullName>
        <ecNumber evidence="2">2.7.13.3</ecNumber>
    </recommendedName>
</protein>
<feature type="transmembrane region" description="Helical" evidence="5">
    <location>
        <begin position="447"/>
        <end position="468"/>
    </location>
</feature>
<evidence type="ECO:0000256" key="5">
    <source>
        <dbReference type="SAM" id="Phobius"/>
    </source>
</evidence>
<evidence type="ECO:0000256" key="3">
    <source>
        <dbReference type="ARBA" id="ARBA00022553"/>
    </source>
</evidence>
<gene>
    <name evidence="7" type="ORF">Abiwalacus_22440</name>
</gene>
<keyword evidence="5" id="KW-0812">Transmembrane</keyword>
<dbReference type="CDD" id="cd00082">
    <property type="entry name" value="HisKA"/>
    <property type="match status" value="1"/>
</dbReference>
<dbReference type="Pfam" id="PF00512">
    <property type="entry name" value="HisKA"/>
    <property type="match status" value="1"/>
</dbReference>
<name>A0ABM7ZJ34_9BACT</name>
<feature type="region of interest" description="Disordered" evidence="4">
    <location>
        <begin position="242"/>
        <end position="272"/>
    </location>
</feature>
<dbReference type="SMART" id="SM00387">
    <property type="entry name" value="HATPase_c"/>
    <property type="match status" value="1"/>
</dbReference>
<dbReference type="InterPro" id="IPR003661">
    <property type="entry name" value="HisK_dim/P_dom"/>
</dbReference>
<dbReference type="InterPro" id="IPR005467">
    <property type="entry name" value="His_kinase_dom"/>
</dbReference>
<dbReference type="PRINTS" id="PR00344">
    <property type="entry name" value="BCTRLSENSOR"/>
</dbReference>
<dbReference type="InterPro" id="IPR036097">
    <property type="entry name" value="HisK_dim/P_sf"/>
</dbReference>
<proteinExistence type="predicted"/>
<reference evidence="7" key="1">
    <citation type="submission" date="2022-06" db="EMBL/GenBank/DDBJ databases">
        <title>Akkermansia biwalacus sp. nov., an anaerobic mucin-degrading bacterium isolated from human intestine.</title>
        <authorList>
            <person name="Kobayashi Y."/>
            <person name="Inoue S."/>
            <person name="Kawahara T."/>
            <person name="Kohda N."/>
        </authorList>
    </citation>
    <scope>NUCLEOTIDE SEQUENCE</scope>
    <source>
        <strain evidence="7">WON2089</strain>
    </source>
</reference>
<comment type="catalytic activity">
    <reaction evidence="1">
        <text>ATP + protein L-histidine = ADP + protein N-phospho-L-histidine.</text>
        <dbReference type="EC" id="2.7.13.3"/>
    </reaction>
</comment>
<dbReference type="EMBL" id="AP025943">
    <property type="protein sequence ID" value="BDL44670.1"/>
    <property type="molecule type" value="Genomic_DNA"/>
</dbReference>
<dbReference type="InterPro" id="IPR036890">
    <property type="entry name" value="HATPase_C_sf"/>
</dbReference>
<dbReference type="SMART" id="SM00388">
    <property type="entry name" value="HisKA"/>
    <property type="match status" value="1"/>
</dbReference>
<keyword evidence="5" id="KW-0472">Membrane</keyword>
<evidence type="ECO:0000313" key="7">
    <source>
        <dbReference type="EMBL" id="BDL44670.1"/>
    </source>
</evidence>
<dbReference type="PANTHER" id="PTHR43547">
    <property type="entry name" value="TWO-COMPONENT HISTIDINE KINASE"/>
    <property type="match status" value="1"/>
</dbReference>
<sequence>MISRFSFHFLLWSCLLILVGVMGWLSHSMLNAEKRRLAETHQIRLVEQSRLALWRMDSLLAAMIAAENNRSPGEYFLQSDGTRDSGRKDASVPDLSEFAKLYFQIDPSGNVSSPQTGPGSVVHVNQLNRSSMVRLLLGTVKKQPVPAPVPRKKEEKTEHVVVSRSVYPDRMQAEQKASGERSQKQVAFSPVQQEAGQQELAVDSQKAFQQGIEDYNMRKNLSNSQAVEYNITVEKKVGELARGKGKSPFRGGTDTAQDKATPEGLPLASKKRQEVKGSAIGGSFSTENGLLHFGKVGGMRDEFGEQEAGGEAFSAVQDDAGEIFPESLKEKGKEEMYMELFKAPGSYKELSISSLQPQWSQGAECFLTRRVSDHGQVWVQGIWLDWDKLSGYLLKSVADILPEATLEPAGEREESYLTLAGIPAMLNPGGLPDMAGNSLRTVWKSIAMAWFCGILALCGVIGFMVGIIRLSERRAVFVSAVTHELRTPLTTFNMYTEMLSSGLVPKGREMAYVDILKEEASRLTHLVDNVLSYARVEKNSVTLRPERISVLALATSVIARISPRLAASGMDSQLFIAPELQSESVMADMTAVEQIVYNLADNAAKYARFDGSILKLKLTREKRFLVIRVEDGGKGISESLRRKLFRPFSRSAEEAAGKQPGVGLGLALSRELARGMGGELWLEESSGNGSRFALKLPLVRD</sequence>
<dbReference type="RefSeq" id="WP_215433822.1">
    <property type="nucleotide sequence ID" value="NZ_AP025943.1"/>
</dbReference>
<dbReference type="Gene3D" id="3.30.565.10">
    <property type="entry name" value="Histidine kinase-like ATPase, C-terminal domain"/>
    <property type="match status" value="1"/>
</dbReference>
<dbReference type="InterPro" id="IPR003594">
    <property type="entry name" value="HATPase_dom"/>
</dbReference>
<evidence type="ECO:0000256" key="4">
    <source>
        <dbReference type="SAM" id="MobiDB-lite"/>
    </source>
</evidence>
<organism evidence="7 8">
    <name type="scientific">Akkermansia biwaensis</name>
    <dbReference type="NCBI Taxonomy" id="2946555"/>
    <lineage>
        <taxon>Bacteria</taxon>
        <taxon>Pseudomonadati</taxon>
        <taxon>Verrucomicrobiota</taxon>
        <taxon>Verrucomicrobiia</taxon>
        <taxon>Verrucomicrobiales</taxon>
        <taxon>Akkermansiaceae</taxon>
        <taxon>Akkermansia</taxon>
    </lineage>
</organism>
<evidence type="ECO:0000256" key="2">
    <source>
        <dbReference type="ARBA" id="ARBA00012438"/>
    </source>
</evidence>
<evidence type="ECO:0000313" key="8">
    <source>
        <dbReference type="Proteomes" id="UP001062263"/>
    </source>
</evidence>
<dbReference type="PROSITE" id="PS50109">
    <property type="entry name" value="HIS_KIN"/>
    <property type="match status" value="1"/>
</dbReference>
<dbReference type="Proteomes" id="UP001062263">
    <property type="component" value="Chromosome"/>
</dbReference>
<keyword evidence="8" id="KW-1185">Reference proteome</keyword>
<dbReference type="Gene3D" id="1.10.287.130">
    <property type="match status" value="1"/>
</dbReference>
<keyword evidence="5" id="KW-1133">Transmembrane helix</keyword>
<feature type="compositionally biased region" description="Basic and acidic residues" evidence="4">
    <location>
        <begin position="173"/>
        <end position="183"/>
    </location>
</feature>
<dbReference type="PANTHER" id="PTHR43547:SF2">
    <property type="entry name" value="HYBRID SIGNAL TRANSDUCTION HISTIDINE KINASE C"/>
    <property type="match status" value="1"/>
</dbReference>
<dbReference type="SUPFAM" id="SSF55874">
    <property type="entry name" value="ATPase domain of HSP90 chaperone/DNA topoisomerase II/histidine kinase"/>
    <property type="match status" value="1"/>
</dbReference>
<feature type="region of interest" description="Disordered" evidence="4">
    <location>
        <begin position="173"/>
        <end position="192"/>
    </location>
</feature>
<dbReference type="SUPFAM" id="SSF47384">
    <property type="entry name" value="Homodimeric domain of signal transducing histidine kinase"/>
    <property type="match status" value="1"/>
</dbReference>
<keyword evidence="3" id="KW-0597">Phosphoprotein</keyword>
<dbReference type="InterPro" id="IPR004358">
    <property type="entry name" value="Sig_transdc_His_kin-like_C"/>
</dbReference>